<dbReference type="GO" id="GO:0043565">
    <property type="term" value="F:sequence-specific DNA binding"/>
    <property type="evidence" value="ECO:0007669"/>
    <property type="project" value="InterPro"/>
</dbReference>
<dbReference type="Pfam" id="PF12833">
    <property type="entry name" value="HTH_18"/>
    <property type="match status" value="1"/>
</dbReference>
<evidence type="ECO:0000313" key="5">
    <source>
        <dbReference type="EMBL" id="AHF25259.1"/>
    </source>
</evidence>
<dbReference type="PANTHER" id="PTHR43280">
    <property type="entry name" value="ARAC-FAMILY TRANSCRIPTIONAL REGULATOR"/>
    <property type="match status" value="1"/>
</dbReference>
<dbReference type="InterPro" id="IPR009057">
    <property type="entry name" value="Homeodomain-like_sf"/>
</dbReference>
<name>W0FP59_9BACT</name>
<accession>W0FP59</accession>
<evidence type="ECO:0000256" key="2">
    <source>
        <dbReference type="ARBA" id="ARBA00023125"/>
    </source>
</evidence>
<evidence type="ECO:0000256" key="1">
    <source>
        <dbReference type="ARBA" id="ARBA00023015"/>
    </source>
</evidence>
<proteinExistence type="predicted"/>
<dbReference type="AlphaFoldDB" id="W0FP59"/>
<dbReference type="PANTHER" id="PTHR43280:SF2">
    <property type="entry name" value="HTH-TYPE TRANSCRIPTIONAL REGULATOR EXSA"/>
    <property type="match status" value="1"/>
</dbReference>
<dbReference type="SUPFAM" id="SSF46689">
    <property type="entry name" value="Homeodomain-like"/>
    <property type="match status" value="2"/>
</dbReference>
<feature type="domain" description="HTH araC/xylS-type" evidence="4">
    <location>
        <begin position="300"/>
        <end position="398"/>
    </location>
</feature>
<organism evidence="5">
    <name type="scientific">uncultured bacterium Contig1604</name>
    <dbReference type="NCBI Taxonomy" id="1393470"/>
    <lineage>
        <taxon>Bacteria</taxon>
        <taxon>environmental samples</taxon>
    </lineage>
</organism>
<reference evidence="5" key="1">
    <citation type="journal article" date="2013" name="PLoS ONE">
        <title>Metagenomic insights into the carbohydrate-active enzymes carried by the microorganisms adhering to solid digesta in the rumen of cows.</title>
        <authorList>
            <person name="Wang L."/>
            <person name="Hatem A."/>
            <person name="Catalyurek U.V."/>
            <person name="Morrison M."/>
            <person name="Yu Z."/>
        </authorList>
    </citation>
    <scope>NUCLEOTIDE SEQUENCE</scope>
</reference>
<dbReference type="InterPro" id="IPR020449">
    <property type="entry name" value="Tscrpt_reg_AraC-type_HTH"/>
</dbReference>
<evidence type="ECO:0000259" key="4">
    <source>
        <dbReference type="PROSITE" id="PS01124"/>
    </source>
</evidence>
<dbReference type="SMART" id="SM00342">
    <property type="entry name" value="HTH_ARAC"/>
    <property type="match status" value="1"/>
</dbReference>
<dbReference type="GO" id="GO:0003700">
    <property type="term" value="F:DNA-binding transcription factor activity"/>
    <property type="evidence" value="ECO:0007669"/>
    <property type="project" value="InterPro"/>
</dbReference>
<dbReference type="InterPro" id="IPR018060">
    <property type="entry name" value="HTH_AraC"/>
</dbReference>
<keyword evidence="3" id="KW-0804">Transcription</keyword>
<dbReference type="Gene3D" id="1.10.10.60">
    <property type="entry name" value="Homeodomain-like"/>
    <property type="match status" value="2"/>
</dbReference>
<evidence type="ECO:0000256" key="3">
    <source>
        <dbReference type="ARBA" id="ARBA00023163"/>
    </source>
</evidence>
<dbReference type="PROSITE" id="PS01124">
    <property type="entry name" value="HTH_ARAC_FAMILY_2"/>
    <property type="match status" value="1"/>
</dbReference>
<dbReference type="EMBL" id="KC246826">
    <property type="protein sequence ID" value="AHF25259.1"/>
    <property type="molecule type" value="Genomic_DNA"/>
</dbReference>
<keyword evidence="2" id="KW-0238">DNA-binding</keyword>
<keyword evidence="1" id="KW-0805">Transcription regulation</keyword>
<dbReference type="PRINTS" id="PR00032">
    <property type="entry name" value="HTHARAC"/>
</dbReference>
<sequence>MNMGHIDLPYIVRSLGALSGIPARLYQGGELLYSRFPVRLPRDPMEACRKEVFSISEHVGYYVSPLFHYYGVIHAGDTRIVIGPTSQIMADDQALRELAFQLDVPKEEIPDFVSGMHAIVPMPAESLLQMLCTVNHLLNDDEKLEISDIAIYDEEQEALKSGVEKRRTERIYGESGQPQETHNTLALEETLMDIVRRGDTAALKSWLASAPAVHGGTMAGDQLRQLRNLFIVTATLSSRAAIRGGMKENDAFALSDGYIRRVELLTSYAKIMNLQYNMLLEYTEQVEKLHRGRHPTKLATEVANYVRHHLSEAITVEDMAAEFYMSRPYLSARFRQETGETLTDYILGEKTEEAKRLLRWSDKSAAAIGAYLGFSSTAHFSRVFKKYAGLTPREYREKHA</sequence>
<protein>
    <submittedName>
        <fullName evidence="5">AraC family transcriptional regulator</fullName>
    </submittedName>
</protein>